<dbReference type="PANTHER" id="PTHR43698">
    <property type="entry name" value="RIBD C-TERMINAL DOMAIN CONTAINING PROTEIN"/>
    <property type="match status" value="1"/>
</dbReference>
<sequence>MGEIIVRPLLALLAVPPQVLAEAELYLRIFLYPQTPFSSANFNGPVYLSQIVHSGNAAGTPAWTYVVFPQGTYNRWHSHKTGQILIATDGIGYTQTLGGAVQVMHPGDVVYCPPGVIHWHGAASGSHFAHIAISPEDNHDVTWYFFPKLEYEKLGF</sequence>
<evidence type="ECO:0000259" key="1">
    <source>
        <dbReference type="Pfam" id="PF07883"/>
    </source>
</evidence>
<evidence type="ECO:0000313" key="2">
    <source>
        <dbReference type="EMBL" id="NMK38997.1"/>
    </source>
</evidence>
<comment type="caution">
    <text evidence="2">The sequence shown here is derived from an EMBL/GenBank/DDBJ whole genome shotgun (WGS) entry which is preliminary data.</text>
</comment>
<dbReference type="InterPro" id="IPR047263">
    <property type="entry name" value="HNL-like_cupin"/>
</dbReference>
<accession>A0A848EU60</accession>
<organism evidence="2 3">
    <name type="scientific">Megasphaera elsdenii</name>
    <dbReference type="NCBI Taxonomy" id="907"/>
    <lineage>
        <taxon>Bacteria</taxon>
        <taxon>Bacillati</taxon>
        <taxon>Bacillota</taxon>
        <taxon>Negativicutes</taxon>
        <taxon>Veillonellales</taxon>
        <taxon>Veillonellaceae</taxon>
        <taxon>Megasphaera</taxon>
    </lineage>
</organism>
<feature type="domain" description="Cupin type-2" evidence="1">
    <location>
        <begin position="65"/>
        <end position="125"/>
    </location>
</feature>
<protein>
    <submittedName>
        <fullName evidence="2">Cupin domain-containing protein</fullName>
    </submittedName>
</protein>
<dbReference type="PANTHER" id="PTHR43698:SF1">
    <property type="entry name" value="BLL4564 PROTEIN"/>
    <property type="match status" value="1"/>
</dbReference>
<evidence type="ECO:0000313" key="3">
    <source>
        <dbReference type="Proteomes" id="UP000536773"/>
    </source>
</evidence>
<dbReference type="SUPFAM" id="SSF51182">
    <property type="entry name" value="RmlC-like cupins"/>
    <property type="match status" value="1"/>
</dbReference>
<reference evidence="2 3" key="1">
    <citation type="submission" date="2020-04" db="EMBL/GenBank/DDBJ databases">
        <authorList>
            <person name="Hitch T.C.A."/>
            <person name="Wylensek D."/>
            <person name="Clavel T."/>
        </authorList>
    </citation>
    <scope>NUCLEOTIDE SEQUENCE [LARGE SCALE GENOMIC DNA]</scope>
    <source>
        <strain evidence="2 3">WCA-386-APC-2A</strain>
    </source>
</reference>
<name>A0A848EU60_MEGEL</name>
<dbReference type="InterPro" id="IPR011051">
    <property type="entry name" value="RmlC_Cupin_sf"/>
</dbReference>
<gene>
    <name evidence="2" type="ORF">HG933_06335</name>
</gene>
<dbReference type="Proteomes" id="UP000536773">
    <property type="component" value="Unassembled WGS sequence"/>
</dbReference>
<dbReference type="InterPro" id="IPR014710">
    <property type="entry name" value="RmlC-like_jellyroll"/>
</dbReference>
<dbReference type="Pfam" id="PF07883">
    <property type="entry name" value="Cupin_2"/>
    <property type="match status" value="1"/>
</dbReference>
<proteinExistence type="predicted"/>
<dbReference type="AlphaFoldDB" id="A0A848EU60"/>
<dbReference type="Gene3D" id="2.60.120.10">
    <property type="entry name" value="Jelly Rolls"/>
    <property type="match status" value="1"/>
</dbReference>
<dbReference type="CDD" id="cd02233">
    <property type="entry name" value="cupin_HNL-like"/>
    <property type="match status" value="1"/>
</dbReference>
<dbReference type="EMBL" id="JABBJH010000007">
    <property type="protein sequence ID" value="NMK38997.1"/>
    <property type="molecule type" value="Genomic_DNA"/>
</dbReference>
<dbReference type="InterPro" id="IPR013096">
    <property type="entry name" value="Cupin_2"/>
</dbReference>